<comment type="caution">
    <text evidence="1">The sequence shown here is derived from an EMBL/GenBank/DDBJ whole genome shotgun (WGS) entry which is preliminary data.</text>
</comment>
<name>A0A4Q7YYC1_9BACT</name>
<dbReference type="Proteomes" id="UP000292958">
    <property type="component" value="Unassembled WGS sequence"/>
</dbReference>
<organism evidence="1 2">
    <name type="scientific">Edaphobacter modestus</name>
    <dbReference type="NCBI Taxonomy" id="388466"/>
    <lineage>
        <taxon>Bacteria</taxon>
        <taxon>Pseudomonadati</taxon>
        <taxon>Acidobacteriota</taxon>
        <taxon>Terriglobia</taxon>
        <taxon>Terriglobales</taxon>
        <taxon>Acidobacteriaceae</taxon>
        <taxon>Edaphobacter</taxon>
    </lineage>
</organism>
<dbReference type="RefSeq" id="WP_130421185.1">
    <property type="nucleotide sequence ID" value="NZ_SHKW01000001.1"/>
</dbReference>
<proteinExistence type="predicted"/>
<accession>A0A4Q7YYC1</accession>
<reference evidence="1 2" key="1">
    <citation type="submission" date="2019-02" db="EMBL/GenBank/DDBJ databases">
        <title>Genomic Encyclopedia of Archaeal and Bacterial Type Strains, Phase II (KMG-II): from individual species to whole genera.</title>
        <authorList>
            <person name="Goeker M."/>
        </authorList>
    </citation>
    <scope>NUCLEOTIDE SEQUENCE [LARGE SCALE GENOMIC DNA]</scope>
    <source>
        <strain evidence="1 2">DSM 18101</strain>
    </source>
</reference>
<dbReference type="AlphaFoldDB" id="A0A4Q7YYC1"/>
<sequence length="206" mass="23513">MGLQKRRYLEVFRIASLLILLFPGMSFGQQVVQRGPFGKPTQVLDETQQWTIPLLVSSDRDVEIYIPDVTTTTWLSRNYSDFQNRGTYTLSTFTLYRTVNACRANQISWGMGDAAHLDACNDIGYRVRQIRIDPNQKSAQILMAAMVDQDGQIDPESVQEPSTFRTWDQLGATTQNAILKTNEIVTRQMRIYDAKIHNDHSHGAIR</sequence>
<keyword evidence="2" id="KW-1185">Reference proteome</keyword>
<evidence type="ECO:0000313" key="2">
    <source>
        <dbReference type="Proteomes" id="UP000292958"/>
    </source>
</evidence>
<dbReference type="EMBL" id="SHKW01000001">
    <property type="protein sequence ID" value="RZU42972.1"/>
    <property type="molecule type" value="Genomic_DNA"/>
</dbReference>
<gene>
    <name evidence="1" type="ORF">BDD14_4573</name>
</gene>
<evidence type="ECO:0000313" key="1">
    <source>
        <dbReference type="EMBL" id="RZU42972.1"/>
    </source>
</evidence>
<dbReference type="OrthoDB" id="114362at2"/>
<protein>
    <submittedName>
        <fullName evidence="1">Uncharacterized protein</fullName>
    </submittedName>
</protein>